<dbReference type="AlphaFoldDB" id="A0A7J6D7C1"/>
<gene>
    <name evidence="1" type="ORF">G5714_002665</name>
</gene>
<dbReference type="Proteomes" id="UP000579812">
    <property type="component" value="Unassembled WGS sequence"/>
</dbReference>
<sequence>MPSKYRGVKPGRVGNMVFISTKPKSRQYTAADGVRSKRYKAVRGDLPDPDVLKWCDFVVFAEEDLLVQRIYKDAEVARVIREKGDYFFFYHYLI</sequence>
<evidence type="ECO:0000313" key="2">
    <source>
        <dbReference type="Proteomes" id="UP000579812"/>
    </source>
</evidence>
<accession>A0A7J6D7C1</accession>
<comment type="caution">
    <text evidence="1">The sequence shown here is derived from an EMBL/GenBank/DDBJ whole genome shotgun (WGS) entry which is preliminary data.</text>
</comment>
<reference evidence="1 2" key="1">
    <citation type="submission" date="2020-04" db="EMBL/GenBank/DDBJ databases">
        <title>Chromosome-level genome assembly of a cyprinid fish Onychostoma macrolepis by integration of Nanopore Sequencing, Bionano and Hi-C technology.</title>
        <authorList>
            <person name="Wang D."/>
        </authorList>
    </citation>
    <scope>NUCLEOTIDE SEQUENCE [LARGE SCALE GENOMIC DNA]</scope>
    <source>
        <strain evidence="1">SWU-2019</strain>
        <tissue evidence="1">Muscle</tissue>
    </source>
</reference>
<keyword evidence="2" id="KW-1185">Reference proteome</keyword>
<dbReference type="EMBL" id="JAAMOB010000003">
    <property type="protein sequence ID" value="KAF4115176.1"/>
    <property type="molecule type" value="Genomic_DNA"/>
</dbReference>
<evidence type="ECO:0000313" key="1">
    <source>
        <dbReference type="EMBL" id="KAF4115176.1"/>
    </source>
</evidence>
<name>A0A7J6D7C1_9TELE</name>
<protein>
    <submittedName>
        <fullName evidence="1">Uncharacterized protein</fullName>
    </submittedName>
</protein>
<proteinExistence type="predicted"/>
<organism evidence="1 2">
    <name type="scientific">Onychostoma macrolepis</name>
    <dbReference type="NCBI Taxonomy" id="369639"/>
    <lineage>
        <taxon>Eukaryota</taxon>
        <taxon>Metazoa</taxon>
        <taxon>Chordata</taxon>
        <taxon>Craniata</taxon>
        <taxon>Vertebrata</taxon>
        <taxon>Euteleostomi</taxon>
        <taxon>Actinopterygii</taxon>
        <taxon>Neopterygii</taxon>
        <taxon>Teleostei</taxon>
        <taxon>Ostariophysi</taxon>
        <taxon>Cypriniformes</taxon>
        <taxon>Cyprinidae</taxon>
        <taxon>Acrossocheilinae</taxon>
        <taxon>Onychostoma</taxon>
    </lineage>
</organism>